<dbReference type="CDD" id="cd00383">
    <property type="entry name" value="trans_reg_C"/>
    <property type="match status" value="1"/>
</dbReference>
<dbReference type="PROSITE" id="PS51755">
    <property type="entry name" value="OMPR_PHOB"/>
    <property type="match status" value="1"/>
</dbReference>
<dbReference type="EMBL" id="PIEU01000001">
    <property type="protein sequence ID" value="PZL78284.1"/>
    <property type="molecule type" value="Genomic_DNA"/>
</dbReference>
<accession>A0A2W3ZVP1</accession>
<dbReference type="InterPro" id="IPR001867">
    <property type="entry name" value="OmpR/PhoB-type_DNA-bd"/>
</dbReference>
<dbReference type="SUPFAM" id="SSF52172">
    <property type="entry name" value="CheY-like"/>
    <property type="match status" value="1"/>
</dbReference>
<name>A0A2W3ZVP1_9ENTE</name>
<dbReference type="AlphaFoldDB" id="A0A2W3ZVP1"/>
<evidence type="ECO:0000313" key="6">
    <source>
        <dbReference type="EMBL" id="PZL78284.1"/>
    </source>
</evidence>
<comment type="caution">
    <text evidence="6">The sequence shown here is derived from an EMBL/GenBank/DDBJ whole genome shotgun (WGS) entry which is preliminary data.</text>
</comment>
<dbReference type="GO" id="GO:0005829">
    <property type="term" value="C:cytosol"/>
    <property type="evidence" value="ECO:0007669"/>
    <property type="project" value="TreeGrafter"/>
</dbReference>
<organism evidence="6 7">
    <name type="scientific">Enterococcus plantarum</name>
    <dbReference type="NCBI Taxonomy" id="1077675"/>
    <lineage>
        <taxon>Bacteria</taxon>
        <taxon>Bacillati</taxon>
        <taxon>Bacillota</taxon>
        <taxon>Bacilli</taxon>
        <taxon>Lactobacillales</taxon>
        <taxon>Enterococcaceae</taxon>
        <taxon>Enterococcus</taxon>
    </lineage>
</organism>
<keyword evidence="1" id="KW-0805">Transcription regulation</keyword>
<dbReference type="GO" id="GO:0006355">
    <property type="term" value="P:regulation of DNA-templated transcription"/>
    <property type="evidence" value="ECO:0007669"/>
    <property type="project" value="InterPro"/>
</dbReference>
<keyword evidence="2 4" id="KW-0238">DNA-binding</keyword>
<keyword evidence="7" id="KW-1185">Reference proteome</keyword>
<evidence type="ECO:0000256" key="1">
    <source>
        <dbReference type="ARBA" id="ARBA00023015"/>
    </source>
</evidence>
<evidence type="ECO:0000256" key="4">
    <source>
        <dbReference type="PROSITE-ProRule" id="PRU01091"/>
    </source>
</evidence>
<dbReference type="PANTHER" id="PTHR48111">
    <property type="entry name" value="REGULATOR OF RPOS"/>
    <property type="match status" value="1"/>
</dbReference>
<dbReference type="InterPro" id="IPR011006">
    <property type="entry name" value="CheY-like_superfamily"/>
</dbReference>
<dbReference type="PANTHER" id="PTHR48111:SF26">
    <property type="entry name" value="STAGE 0 SPORULATION PROTEIN A HOMOLOG"/>
    <property type="match status" value="1"/>
</dbReference>
<dbReference type="Pfam" id="PF00486">
    <property type="entry name" value="Trans_reg_C"/>
    <property type="match status" value="1"/>
</dbReference>
<dbReference type="Gene3D" id="3.40.50.2300">
    <property type="match status" value="1"/>
</dbReference>
<reference evidence="6 7" key="1">
    <citation type="submission" date="2017-11" db="EMBL/GenBank/DDBJ databases">
        <title>Draft genome sequence of Enterococcus plantarum TRW2 strain isolated from lettuce.</title>
        <authorList>
            <person name="Kim E.B."/>
            <person name="Marco M.L."/>
            <person name="Williams T.R."/>
            <person name="You I.H."/>
        </authorList>
    </citation>
    <scope>NUCLEOTIDE SEQUENCE [LARGE SCALE GENOMIC DNA]</scope>
    <source>
        <strain evidence="6 7">TRW2</strain>
    </source>
</reference>
<dbReference type="Gene3D" id="1.10.10.10">
    <property type="entry name" value="Winged helix-like DNA-binding domain superfamily/Winged helix DNA-binding domain"/>
    <property type="match status" value="1"/>
</dbReference>
<dbReference type="RefSeq" id="WP_111246821.1">
    <property type="nucleotide sequence ID" value="NZ_PIEU01000001.1"/>
</dbReference>
<dbReference type="InterPro" id="IPR039420">
    <property type="entry name" value="WalR-like"/>
</dbReference>
<dbReference type="InterPro" id="IPR016032">
    <property type="entry name" value="Sig_transdc_resp-reg_C-effctor"/>
</dbReference>
<dbReference type="Proteomes" id="UP000249828">
    <property type="component" value="Unassembled WGS sequence"/>
</dbReference>
<protein>
    <recommendedName>
        <fullName evidence="5">OmpR/PhoB-type domain-containing protein</fullName>
    </recommendedName>
</protein>
<dbReference type="GO" id="GO:0000156">
    <property type="term" value="F:phosphorelay response regulator activity"/>
    <property type="evidence" value="ECO:0007669"/>
    <property type="project" value="TreeGrafter"/>
</dbReference>
<evidence type="ECO:0000256" key="3">
    <source>
        <dbReference type="ARBA" id="ARBA00023163"/>
    </source>
</evidence>
<keyword evidence="3" id="KW-0804">Transcription</keyword>
<gene>
    <name evidence="6" type="ORF">CI088_00520</name>
</gene>
<feature type="DNA-binding region" description="OmpR/PhoB-type" evidence="4">
    <location>
        <begin position="139"/>
        <end position="239"/>
    </location>
</feature>
<sequence length="239" mass="27325">MYNVGIISADNKVEDCTYVDALEESECTVHYLQDKQKWLVSVEQLDALIIEETEMDNQIGKICESIITIREQSSALIWVMSKNADKSTRIVYMKLGADGIINKTIDSDELSLFIQNNLNRYVKSAAENSFSPDRSFKGKNVGKKKKIELIPSNFSVLLSGKIEVSLTQLEFRTIELLSNHPSQALTYEEIYQYVWNGSARDKRYRVANIIYHLRQKIANGDSSTQYIKTIRSKGYMLLT</sequence>
<evidence type="ECO:0000313" key="7">
    <source>
        <dbReference type="Proteomes" id="UP000249828"/>
    </source>
</evidence>
<dbReference type="STRING" id="1077675.BCR22_10030"/>
<dbReference type="InterPro" id="IPR036388">
    <property type="entry name" value="WH-like_DNA-bd_sf"/>
</dbReference>
<evidence type="ECO:0000259" key="5">
    <source>
        <dbReference type="PROSITE" id="PS51755"/>
    </source>
</evidence>
<dbReference type="SMART" id="SM00862">
    <property type="entry name" value="Trans_reg_C"/>
    <property type="match status" value="1"/>
</dbReference>
<dbReference type="GO" id="GO:0032993">
    <property type="term" value="C:protein-DNA complex"/>
    <property type="evidence" value="ECO:0007669"/>
    <property type="project" value="TreeGrafter"/>
</dbReference>
<proteinExistence type="predicted"/>
<dbReference type="GO" id="GO:0000976">
    <property type="term" value="F:transcription cis-regulatory region binding"/>
    <property type="evidence" value="ECO:0007669"/>
    <property type="project" value="TreeGrafter"/>
</dbReference>
<dbReference type="SUPFAM" id="SSF46894">
    <property type="entry name" value="C-terminal effector domain of the bipartite response regulators"/>
    <property type="match status" value="1"/>
</dbReference>
<feature type="domain" description="OmpR/PhoB-type" evidence="5">
    <location>
        <begin position="139"/>
        <end position="239"/>
    </location>
</feature>
<evidence type="ECO:0000256" key="2">
    <source>
        <dbReference type="ARBA" id="ARBA00023125"/>
    </source>
</evidence>